<organism evidence="2 3">
    <name type="scientific">Roseateles saccharophilus</name>
    <name type="common">Pseudomonas saccharophila</name>
    <dbReference type="NCBI Taxonomy" id="304"/>
    <lineage>
        <taxon>Bacteria</taxon>
        <taxon>Pseudomonadati</taxon>
        <taxon>Pseudomonadota</taxon>
        <taxon>Betaproteobacteria</taxon>
        <taxon>Burkholderiales</taxon>
        <taxon>Sphaerotilaceae</taxon>
        <taxon>Roseateles</taxon>
    </lineage>
</organism>
<keyword evidence="1" id="KW-0472">Membrane</keyword>
<feature type="transmembrane region" description="Helical" evidence="1">
    <location>
        <begin position="95"/>
        <end position="119"/>
    </location>
</feature>
<keyword evidence="1" id="KW-1133">Transmembrane helix</keyword>
<keyword evidence="3" id="KW-1185">Reference proteome</keyword>
<dbReference type="Proteomes" id="UP001180453">
    <property type="component" value="Unassembled WGS sequence"/>
</dbReference>
<comment type="caution">
    <text evidence="2">The sequence shown here is derived from an EMBL/GenBank/DDBJ whole genome shotgun (WGS) entry which is preliminary data.</text>
</comment>
<feature type="transmembrane region" description="Helical" evidence="1">
    <location>
        <begin position="35"/>
        <end position="58"/>
    </location>
</feature>
<keyword evidence="1" id="KW-0812">Transmembrane</keyword>
<evidence type="ECO:0000256" key="1">
    <source>
        <dbReference type="SAM" id="Phobius"/>
    </source>
</evidence>
<dbReference type="EMBL" id="JAVDXU010000002">
    <property type="protein sequence ID" value="MDR7270605.1"/>
    <property type="molecule type" value="Genomic_DNA"/>
</dbReference>
<dbReference type="RefSeq" id="WP_310266673.1">
    <property type="nucleotide sequence ID" value="NZ_JAVDXU010000002.1"/>
</dbReference>
<proteinExistence type="predicted"/>
<evidence type="ECO:0000313" key="3">
    <source>
        <dbReference type="Proteomes" id="UP001180453"/>
    </source>
</evidence>
<protein>
    <submittedName>
        <fullName evidence="2">Uncharacterized protein</fullName>
    </submittedName>
</protein>
<reference evidence="2 3" key="1">
    <citation type="submission" date="2023-07" db="EMBL/GenBank/DDBJ databases">
        <title>Sorghum-associated microbial communities from plants grown in Nebraska, USA.</title>
        <authorList>
            <person name="Schachtman D."/>
        </authorList>
    </citation>
    <scope>NUCLEOTIDE SEQUENCE [LARGE SCALE GENOMIC DNA]</scope>
    <source>
        <strain evidence="2 3">BE314</strain>
    </source>
</reference>
<evidence type="ECO:0000313" key="2">
    <source>
        <dbReference type="EMBL" id="MDR7270605.1"/>
    </source>
</evidence>
<sequence length="126" mass="14215">MLKFCIKLLLAAYATLVAVFGQLAAFDDIDLGRSTALAVLTSISAISLAAAVLIVVLEWNAPRLARYWRLIFWLSCLDFLVGTIMDWGAMSSSFWPRLFLVMVVAAFLSPAYYFSYFLAYRARRRV</sequence>
<feature type="transmembrane region" description="Helical" evidence="1">
    <location>
        <begin position="70"/>
        <end position="89"/>
    </location>
</feature>
<name>A0ABU1YQW5_ROSSA</name>
<gene>
    <name evidence="2" type="ORF">J2X20_003263</name>
</gene>
<accession>A0ABU1YQW5</accession>